<dbReference type="SUPFAM" id="SSF55729">
    <property type="entry name" value="Acyl-CoA N-acyltransferases (Nat)"/>
    <property type="match status" value="1"/>
</dbReference>
<dbReference type="GO" id="GO:0008999">
    <property type="term" value="F:protein-N-terminal-alanine acetyltransferase activity"/>
    <property type="evidence" value="ECO:0007669"/>
    <property type="project" value="TreeGrafter"/>
</dbReference>
<dbReference type="InterPro" id="IPR000182">
    <property type="entry name" value="GNAT_dom"/>
</dbReference>
<organism evidence="5">
    <name type="scientific">Hellea balneolensis</name>
    <dbReference type="NCBI Taxonomy" id="287478"/>
    <lineage>
        <taxon>Bacteria</taxon>
        <taxon>Pseudomonadati</taxon>
        <taxon>Pseudomonadota</taxon>
        <taxon>Alphaproteobacteria</taxon>
        <taxon>Maricaulales</taxon>
        <taxon>Robiginitomaculaceae</taxon>
        <taxon>Hellea</taxon>
    </lineage>
</organism>
<evidence type="ECO:0000313" key="5">
    <source>
        <dbReference type="EMBL" id="HFB55018.1"/>
    </source>
</evidence>
<dbReference type="EMBL" id="DRMN01000246">
    <property type="protein sequence ID" value="HFB55018.1"/>
    <property type="molecule type" value="Genomic_DNA"/>
</dbReference>
<dbReference type="InterPro" id="IPR051531">
    <property type="entry name" value="N-acetyltransferase"/>
</dbReference>
<dbReference type="Gene3D" id="3.40.630.30">
    <property type="match status" value="1"/>
</dbReference>
<evidence type="ECO:0000256" key="1">
    <source>
        <dbReference type="ARBA" id="ARBA00022679"/>
    </source>
</evidence>
<protein>
    <submittedName>
        <fullName evidence="5">N-acetyltransferase</fullName>
    </submittedName>
</protein>
<sequence length="190" mass="21697">MKRGLVSPSLFHPCRGGGVNLHPPKWADYEDWATLRELNKNYLTPWEPTWDPLHLSRPRYRARLAKFKKMIASDEAYPFHVFRADDKCLVGACNLTQVRRGSQQSAHIGYWVGERYARQGFARASVQAVLRFAFNDLGLHRVSAAVQVENKASIKLLETTGFQPEGLARGFLKIKGRWTDHLVYARLSSD</sequence>
<dbReference type="Pfam" id="PF13302">
    <property type="entry name" value="Acetyltransf_3"/>
    <property type="match status" value="1"/>
</dbReference>
<evidence type="ECO:0000256" key="2">
    <source>
        <dbReference type="ARBA" id="ARBA00023315"/>
    </source>
</evidence>
<dbReference type="InterPro" id="IPR016181">
    <property type="entry name" value="Acyl_CoA_acyltransferase"/>
</dbReference>
<evidence type="ECO:0000256" key="3">
    <source>
        <dbReference type="ARBA" id="ARBA00038502"/>
    </source>
</evidence>
<comment type="caution">
    <text evidence="5">The sequence shown here is derived from an EMBL/GenBank/DDBJ whole genome shotgun (WGS) entry which is preliminary data.</text>
</comment>
<keyword evidence="2" id="KW-0012">Acyltransferase</keyword>
<comment type="similarity">
    <text evidence="3">Belongs to the acetyltransferase family. RimJ subfamily.</text>
</comment>
<dbReference type="PANTHER" id="PTHR43792">
    <property type="entry name" value="GNAT FAMILY, PUTATIVE (AFU_ORTHOLOGUE AFUA_3G00765)-RELATED-RELATED"/>
    <property type="match status" value="1"/>
</dbReference>
<dbReference type="Proteomes" id="UP000886042">
    <property type="component" value="Unassembled WGS sequence"/>
</dbReference>
<feature type="domain" description="N-acetyltransferase" evidence="4">
    <location>
        <begin position="19"/>
        <end position="189"/>
    </location>
</feature>
<dbReference type="AlphaFoldDB" id="A0A7C3GLE1"/>
<dbReference type="PROSITE" id="PS51186">
    <property type="entry name" value="GNAT"/>
    <property type="match status" value="1"/>
</dbReference>
<accession>A0A7C3GLE1</accession>
<keyword evidence="1" id="KW-0808">Transferase</keyword>
<name>A0A7C3GLE1_9PROT</name>
<proteinExistence type="inferred from homology"/>
<evidence type="ECO:0000259" key="4">
    <source>
        <dbReference type="PROSITE" id="PS51186"/>
    </source>
</evidence>
<gene>
    <name evidence="5" type="ORF">ENJ46_03760</name>
</gene>
<dbReference type="GO" id="GO:0005737">
    <property type="term" value="C:cytoplasm"/>
    <property type="evidence" value="ECO:0007669"/>
    <property type="project" value="TreeGrafter"/>
</dbReference>
<reference evidence="5" key="1">
    <citation type="journal article" date="2020" name="mSystems">
        <title>Genome- and Community-Level Interaction Insights into Carbon Utilization and Element Cycling Functions of Hydrothermarchaeota in Hydrothermal Sediment.</title>
        <authorList>
            <person name="Zhou Z."/>
            <person name="Liu Y."/>
            <person name="Xu W."/>
            <person name="Pan J."/>
            <person name="Luo Z.H."/>
            <person name="Li M."/>
        </authorList>
    </citation>
    <scope>NUCLEOTIDE SEQUENCE [LARGE SCALE GENOMIC DNA]</scope>
    <source>
        <strain evidence="5">HyVt-489</strain>
    </source>
</reference>
<dbReference type="PANTHER" id="PTHR43792:SF8">
    <property type="entry name" value="[RIBOSOMAL PROTEIN US5]-ALANINE N-ACETYLTRANSFERASE"/>
    <property type="match status" value="1"/>
</dbReference>